<keyword evidence="3" id="KW-0804">Transcription</keyword>
<evidence type="ECO:0000313" key="5">
    <source>
        <dbReference type="EMBL" id="QTE23706.1"/>
    </source>
</evidence>
<dbReference type="PANTHER" id="PTHR43280">
    <property type="entry name" value="ARAC-FAMILY TRANSCRIPTIONAL REGULATOR"/>
    <property type="match status" value="1"/>
</dbReference>
<dbReference type="Gene3D" id="1.10.10.60">
    <property type="entry name" value="Homeodomain-like"/>
    <property type="match status" value="2"/>
</dbReference>
<keyword evidence="6" id="KW-1185">Reference proteome</keyword>
<dbReference type="GO" id="GO:0043565">
    <property type="term" value="F:sequence-specific DNA binding"/>
    <property type="evidence" value="ECO:0007669"/>
    <property type="project" value="InterPro"/>
</dbReference>
<accession>A0A975CPF9</accession>
<dbReference type="KEGG" id="pcea:J3359_05370"/>
<dbReference type="RefSeq" id="WP_208079707.1">
    <property type="nucleotide sequence ID" value="NZ_CP071869.1"/>
</dbReference>
<dbReference type="InterPro" id="IPR014710">
    <property type="entry name" value="RmlC-like_jellyroll"/>
</dbReference>
<organism evidence="5 6">
    <name type="scientific">Polaribacter cellanae</name>
    <dbReference type="NCBI Taxonomy" id="2818493"/>
    <lineage>
        <taxon>Bacteria</taxon>
        <taxon>Pseudomonadati</taxon>
        <taxon>Bacteroidota</taxon>
        <taxon>Flavobacteriia</taxon>
        <taxon>Flavobacteriales</taxon>
        <taxon>Flavobacteriaceae</taxon>
    </lineage>
</organism>
<dbReference type="InterPro" id="IPR018062">
    <property type="entry name" value="HTH_AraC-typ_CS"/>
</dbReference>
<evidence type="ECO:0000313" key="6">
    <source>
        <dbReference type="Proteomes" id="UP000663920"/>
    </source>
</evidence>
<evidence type="ECO:0000256" key="2">
    <source>
        <dbReference type="ARBA" id="ARBA00023125"/>
    </source>
</evidence>
<evidence type="ECO:0000256" key="3">
    <source>
        <dbReference type="ARBA" id="ARBA00023163"/>
    </source>
</evidence>
<evidence type="ECO:0000256" key="1">
    <source>
        <dbReference type="ARBA" id="ARBA00023015"/>
    </source>
</evidence>
<sequence length="281" mass="32759">MKVLPFQIPKPENDALVFQEDIEFSFYNKLHQHKEIQISFIVKGEGTLIVGDRINNYEAGNVLVLGSNLPHVFKSSENLKEKSHMITLFFTEDSFGNDFFDLQELNEINRFFEQAKHGFKIISDKNISTLFLMLKTASKLERFITLLQLLKQTISLKYESLSSFVYEKKYTAVEGKRMRAVFEFTMNNFTEEITLDGIASVASMTKNAFCKYFKKRTNKSYFRFLNELRIENASKLIVSNTDFTLAEIAYNSGFKNISNFNRHFKSIKKMSPSNYRKNYNS</sequence>
<dbReference type="EMBL" id="CP071869">
    <property type="protein sequence ID" value="QTE23706.1"/>
    <property type="molecule type" value="Genomic_DNA"/>
</dbReference>
<dbReference type="GO" id="GO:0003700">
    <property type="term" value="F:DNA-binding transcription factor activity"/>
    <property type="evidence" value="ECO:0007669"/>
    <property type="project" value="InterPro"/>
</dbReference>
<dbReference type="SUPFAM" id="SSF51182">
    <property type="entry name" value="RmlC-like cupins"/>
    <property type="match status" value="1"/>
</dbReference>
<dbReference type="AlphaFoldDB" id="A0A975CPF9"/>
<keyword evidence="2" id="KW-0238">DNA-binding</keyword>
<dbReference type="Pfam" id="PF12833">
    <property type="entry name" value="HTH_18"/>
    <property type="match status" value="1"/>
</dbReference>
<dbReference type="InterPro" id="IPR018060">
    <property type="entry name" value="HTH_AraC"/>
</dbReference>
<gene>
    <name evidence="5" type="ORF">J3359_05370</name>
</gene>
<reference evidence="5 6" key="1">
    <citation type="submission" date="2021-03" db="EMBL/GenBank/DDBJ databases">
        <title>Complete genome of Polaribacter_sp.SM13.</title>
        <authorList>
            <person name="Jeong S.W."/>
            <person name="Bae J.W."/>
        </authorList>
    </citation>
    <scope>NUCLEOTIDE SEQUENCE [LARGE SCALE GENOMIC DNA]</scope>
    <source>
        <strain evidence="5 6">SM13</strain>
    </source>
</reference>
<dbReference type="PROSITE" id="PS01124">
    <property type="entry name" value="HTH_ARAC_FAMILY_2"/>
    <property type="match status" value="1"/>
</dbReference>
<dbReference type="InterPro" id="IPR011051">
    <property type="entry name" value="RmlC_Cupin_sf"/>
</dbReference>
<keyword evidence="1" id="KW-0805">Transcription regulation</keyword>
<evidence type="ECO:0000259" key="4">
    <source>
        <dbReference type="PROSITE" id="PS01124"/>
    </source>
</evidence>
<dbReference type="Gene3D" id="2.60.120.10">
    <property type="entry name" value="Jelly Rolls"/>
    <property type="match status" value="1"/>
</dbReference>
<proteinExistence type="predicted"/>
<dbReference type="SMART" id="SM00342">
    <property type="entry name" value="HTH_ARAC"/>
    <property type="match status" value="1"/>
</dbReference>
<dbReference type="PROSITE" id="PS00041">
    <property type="entry name" value="HTH_ARAC_FAMILY_1"/>
    <property type="match status" value="1"/>
</dbReference>
<dbReference type="Proteomes" id="UP000663920">
    <property type="component" value="Chromosome"/>
</dbReference>
<protein>
    <submittedName>
        <fullName evidence="5">Helix-turn-helix domain-containing protein</fullName>
    </submittedName>
</protein>
<dbReference type="PANTHER" id="PTHR43280:SF34">
    <property type="entry name" value="ARAC-FAMILY TRANSCRIPTIONAL REGULATOR"/>
    <property type="match status" value="1"/>
</dbReference>
<dbReference type="SUPFAM" id="SSF46689">
    <property type="entry name" value="Homeodomain-like"/>
    <property type="match status" value="2"/>
</dbReference>
<dbReference type="InterPro" id="IPR009057">
    <property type="entry name" value="Homeodomain-like_sf"/>
</dbReference>
<name>A0A975CPF9_9FLAO</name>
<feature type="domain" description="HTH araC/xylS-type" evidence="4">
    <location>
        <begin position="179"/>
        <end position="278"/>
    </location>
</feature>